<dbReference type="Proteomes" id="UP000249135">
    <property type="component" value="Unassembled WGS sequence"/>
</dbReference>
<evidence type="ECO:0000256" key="6">
    <source>
        <dbReference type="ARBA" id="ARBA00022692"/>
    </source>
</evidence>
<sequence>MAAEGHAPTASEYIVHHLQHWQVDWGLNPVVQKAIVDFNVINLDSVLYALIIGALGCFVLWLAARKATAGVPGRFQAAVEILVEMVDNQAKANIHNAKSRKFIAPLALTVFVWIFLLNAMDMLPVDLLPALWAKYYEIAGHDPHHAYMRVVPTADLSTTLGLSTSVLLLCLIYSVKIKGAGGWAHELVTAPFGTSKNPIFALILGVVNLLMQIIEYVAKTVSHGMRLFGNMYAGELVFMLIALMGGAMAASFSGVLLPVGHVIAGTVWAIFHILVITLQAFIFMMLTLIYLGQAHEAH</sequence>
<evidence type="ECO:0000256" key="1">
    <source>
        <dbReference type="ARBA" id="ARBA00004141"/>
    </source>
</evidence>
<evidence type="ECO:0000256" key="10">
    <source>
        <dbReference type="ARBA" id="ARBA00023136"/>
    </source>
</evidence>
<keyword evidence="8 12" id="KW-1133">Transmembrane helix</keyword>
<proteinExistence type="inferred from homology"/>
<comment type="subcellular location">
    <subcellularLocation>
        <location evidence="12 13">Cell membrane</location>
        <topology evidence="12 13">Multi-pass membrane protein</topology>
    </subcellularLocation>
    <subcellularLocation>
        <location evidence="1">Membrane</location>
        <topology evidence="1">Multi-pass membrane protein</topology>
    </subcellularLocation>
</comment>
<feature type="transmembrane region" description="Helical" evidence="12">
    <location>
        <begin position="199"/>
        <end position="217"/>
    </location>
</feature>
<dbReference type="GO" id="GO:0005886">
    <property type="term" value="C:plasma membrane"/>
    <property type="evidence" value="ECO:0007669"/>
    <property type="project" value="UniProtKB-SubCell"/>
</dbReference>
<feature type="transmembrane region" description="Helical" evidence="12">
    <location>
        <begin position="269"/>
        <end position="291"/>
    </location>
</feature>
<keyword evidence="3 12" id="KW-0813">Transport</keyword>
<dbReference type="EMBL" id="QFPP01000350">
    <property type="protein sequence ID" value="PZQ67593.1"/>
    <property type="molecule type" value="Genomic_DNA"/>
</dbReference>
<evidence type="ECO:0000256" key="12">
    <source>
        <dbReference type="HAMAP-Rule" id="MF_01393"/>
    </source>
</evidence>
<evidence type="ECO:0000256" key="7">
    <source>
        <dbReference type="ARBA" id="ARBA00022781"/>
    </source>
</evidence>
<evidence type="ECO:0000256" key="4">
    <source>
        <dbReference type="ARBA" id="ARBA00022475"/>
    </source>
</evidence>
<dbReference type="InterPro" id="IPR023011">
    <property type="entry name" value="ATP_synth_F0_asu_AS"/>
</dbReference>
<organism evidence="14 15">
    <name type="scientific">Variovorax paradoxus</name>
    <dbReference type="NCBI Taxonomy" id="34073"/>
    <lineage>
        <taxon>Bacteria</taxon>
        <taxon>Pseudomonadati</taxon>
        <taxon>Pseudomonadota</taxon>
        <taxon>Betaproteobacteria</taxon>
        <taxon>Burkholderiales</taxon>
        <taxon>Comamonadaceae</taxon>
        <taxon>Variovorax</taxon>
    </lineage>
</organism>
<keyword evidence="5 12" id="KW-0138">CF(0)</keyword>
<evidence type="ECO:0000256" key="5">
    <source>
        <dbReference type="ARBA" id="ARBA00022547"/>
    </source>
</evidence>
<protein>
    <recommendedName>
        <fullName evidence="12 13">ATP synthase subunit a</fullName>
    </recommendedName>
    <alternativeName>
        <fullName evidence="12">ATP synthase F0 sector subunit a</fullName>
    </alternativeName>
    <alternativeName>
        <fullName evidence="12">F-ATPase subunit 6</fullName>
    </alternativeName>
</protein>
<comment type="function">
    <text evidence="12 13">Key component of the proton channel; it plays a direct role in the translocation of protons across the membrane.</text>
</comment>
<feature type="transmembrane region" description="Helical" evidence="12">
    <location>
        <begin position="102"/>
        <end position="120"/>
    </location>
</feature>
<evidence type="ECO:0000313" key="14">
    <source>
        <dbReference type="EMBL" id="PZQ67593.1"/>
    </source>
</evidence>
<dbReference type="InterPro" id="IPR000568">
    <property type="entry name" value="ATP_synth_F0_asu"/>
</dbReference>
<dbReference type="HAMAP" id="MF_01393">
    <property type="entry name" value="ATP_synth_a_bact"/>
    <property type="match status" value="1"/>
</dbReference>
<keyword evidence="11 12" id="KW-0066">ATP synthesis</keyword>
<dbReference type="NCBIfam" id="NF004477">
    <property type="entry name" value="PRK05815.1-1"/>
    <property type="match status" value="1"/>
</dbReference>
<evidence type="ECO:0000256" key="11">
    <source>
        <dbReference type="ARBA" id="ARBA00023310"/>
    </source>
</evidence>
<dbReference type="InterPro" id="IPR035908">
    <property type="entry name" value="F0_ATP_A_sf"/>
</dbReference>
<evidence type="ECO:0000256" key="3">
    <source>
        <dbReference type="ARBA" id="ARBA00022448"/>
    </source>
</evidence>
<dbReference type="FunFam" id="1.20.120.220:FF:000002">
    <property type="entry name" value="ATP synthase subunit a"/>
    <property type="match status" value="1"/>
</dbReference>
<keyword evidence="10 12" id="KW-0472">Membrane</keyword>
<evidence type="ECO:0000256" key="9">
    <source>
        <dbReference type="ARBA" id="ARBA00023065"/>
    </source>
</evidence>
<feature type="transmembrane region" description="Helical" evidence="12">
    <location>
        <begin position="46"/>
        <end position="64"/>
    </location>
</feature>
<dbReference type="GO" id="GO:0045259">
    <property type="term" value="C:proton-transporting ATP synthase complex"/>
    <property type="evidence" value="ECO:0007669"/>
    <property type="project" value="UniProtKB-KW"/>
</dbReference>
<gene>
    <name evidence="12" type="primary">atpB</name>
    <name evidence="14" type="ORF">DI563_21395</name>
</gene>
<dbReference type="GO" id="GO:0046933">
    <property type="term" value="F:proton-transporting ATP synthase activity, rotational mechanism"/>
    <property type="evidence" value="ECO:0007669"/>
    <property type="project" value="UniProtKB-UniRule"/>
</dbReference>
<accession>A0A2W5RK99</accession>
<dbReference type="InterPro" id="IPR045082">
    <property type="entry name" value="ATP_syn_F0_a_bact/chloroplast"/>
</dbReference>
<dbReference type="PANTHER" id="PTHR42823">
    <property type="entry name" value="ATP SYNTHASE SUBUNIT A, CHLOROPLASTIC"/>
    <property type="match status" value="1"/>
</dbReference>
<dbReference type="CDD" id="cd00310">
    <property type="entry name" value="ATP-synt_Fo_a_6"/>
    <property type="match status" value="1"/>
</dbReference>
<dbReference type="Gene3D" id="1.20.120.220">
    <property type="entry name" value="ATP synthase, F0 complex, subunit A"/>
    <property type="match status" value="1"/>
</dbReference>
<dbReference type="PROSITE" id="PS00449">
    <property type="entry name" value="ATPASE_A"/>
    <property type="match status" value="1"/>
</dbReference>
<keyword evidence="9 12" id="KW-0406">Ion transport</keyword>
<dbReference type="Pfam" id="PF00119">
    <property type="entry name" value="ATP-synt_A"/>
    <property type="match status" value="1"/>
</dbReference>
<evidence type="ECO:0000256" key="13">
    <source>
        <dbReference type="RuleBase" id="RU000483"/>
    </source>
</evidence>
<name>A0A2W5RK99_VARPD</name>
<dbReference type="SUPFAM" id="SSF81336">
    <property type="entry name" value="F1F0 ATP synthase subunit A"/>
    <property type="match status" value="1"/>
</dbReference>
<dbReference type="AlphaFoldDB" id="A0A2W5RK99"/>
<comment type="caution">
    <text evidence="14">The sequence shown here is derived from an EMBL/GenBank/DDBJ whole genome shotgun (WGS) entry which is preliminary data.</text>
</comment>
<keyword evidence="4 12" id="KW-1003">Cell membrane</keyword>
<dbReference type="NCBIfam" id="TIGR01131">
    <property type="entry name" value="ATP_synt_6_or_A"/>
    <property type="match status" value="1"/>
</dbReference>
<keyword evidence="7 12" id="KW-0375">Hydrogen ion transport</keyword>
<feature type="transmembrane region" description="Helical" evidence="12">
    <location>
        <begin position="237"/>
        <end position="257"/>
    </location>
</feature>
<dbReference type="PANTHER" id="PTHR42823:SF3">
    <property type="entry name" value="ATP SYNTHASE SUBUNIT A, CHLOROPLASTIC"/>
    <property type="match status" value="1"/>
</dbReference>
<keyword evidence="6 12" id="KW-0812">Transmembrane</keyword>
<evidence type="ECO:0000256" key="2">
    <source>
        <dbReference type="ARBA" id="ARBA00006810"/>
    </source>
</evidence>
<evidence type="ECO:0000256" key="8">
    <source>
        <dbReference type="ARBA" id="ARBA00022989"/>
    </source>
</evidence>
<reference evidence="14 15" key="1">
    <citation type="submission" date="2017-08" db="EMBL/GenBank/DDBJ databases">
        <title>Infants hospitalized years apart are colonized by the same room-sourced microbial strains.</title>
        <authorList>
            <person name="Brooks B."/>
            <person name="Olm M.R."/>
            <person name="Firek B.A."/>
            <person name="Baker R."/>
            <person name="Thomas B.C."/>
            <person name="Morowitz M.J."/>
            <person name="Banfield J.F."/>
        </authorList>
    </citation>
    <scope>NUCLEOTIDE SEQUENCE [LARGE SCALE GENOMIC DNA]</scope>
    <source>
        <strain evidence="14">S2_005_003_R2_41</strain>
    </source>
</reference>
<evidence type="ECO:0000313" key="15">
    <source>
        <dbReference type="Proteomes" id="UP000249135"/>
    </source>
</evidence>
<comment type="similarity">
    <text evidence="2 12 13">Belongs to the ATPase A chain family.</text>
</comment>
<dbReference type="GO" id="GO:0042777">
    <property type="term" value="P:proton motive force-driven plasma membrane ATP synthesis"/>
    <property type="evidence" value="ECO:0007669"/>
    <property type="project" value="TreeGrafter"/>
</dbReference>